<name>A0A383C4A2_9ZZZZ</name>
<keyword evidence="1" id="KW-0812">Transmembrane</keyword>
<dbReference type="EMBL" id="UINC01205610">
    <property type="protein sequence ID" value="SVE26860.1"/>
    <property type="molecule type" value="Genomic_DNA"/>
</dbReference>
<evidence type="ECO:0000313" key="2">
    <source>
        <dbReference type="EMBL" id="SVE26860.1"/>
    </source>
</evidence>
<organism evidence="2">
    <name type="scientific">marine metagenome</name>
    <dbReference type="NCBI Taxonomy" id="408172"/>
    <lineage>
        <taxon>unclassified sequences</taxon>
        <taxon>metagenomes</taxon>
        <taxon>ecological metagenomes</taxon>
    </lineage>
</organism>
<keyword evidence="1" id="KW-1133">Transmembrane helix</keyword>
<feature type="transmembrane region" description="Helical" evidence="1">
    <location>
        <begin position="21"/>
        <end position="41"/>
    </location>
</feature>
<proteinExistence type="predicted"/>
<evidence type="ECO:0000256" key="1">
    <source>
        <dbReference type="SAM" id="Phobius"/>
    </source>
</evidence>
<dbReference type="AlphaFoldDB" id="A0A383C4A2"/>
<keyword evidence="1" id="KW-0472">Membrane</keyword>
<gene>
    <name evidence="2" type="ORF">METZ01_LOCUS479714</name>
</gene>
<sequence>MILSKKNFAVFFRARSLPISKIYLVRLKTCLYTFIWAFGIFGDKTLMGLELFEDHFLTLFSTDHTFS</sequence>
<reference evidence="2" key="1">
    <citation type="submission" date="2018-05" db="EMBL/GenBank/DDBJ databases">
        <authorList>
            <person name="Lanie J.A."/>
            <person name="Ng W.-L."/>
            <person name="Kazmierczak K.M."/>
            <person name="Andrzejewski T.M."/>
            <person name="Davidsen T.M."/>
            <person name="Wayne K.J."/>
            <person name="Tettelin H."/>
            <person name="Glass J.I."/>
            <person name="Rusch D."/>
            <person name="Podicherti R."/>
            <person name="Tsui H.-C.T."/>
            <person name="Winkler M.E."/>
        </authorList>
    </citation>
    <scope>NUCLEOTIDE SEQUENCE</scope>
</reference>
<protein>
    <submittedName>
        <fullName evidence="2">Uncharacterized protein</fullName>
    </submittedName>
</protein>
<accession>A0A383C4A2</accession>